<proteinExistence type="predicted"/>
<keyword evidence="2" id="KW-1185">Reference proteome</keyword>
<evidence type="ECO:0000313" key="2">
    <source>
        <dbReference type="Proteomes" id="UP000018957"/>
    </source>
</evidence>
<protein>
    <submittedName>
        <fullName evidence="1">Uncharacterized protein</fullName>
    </submittedName>
</protein>
<organism evidence="1 2">
    <name type="scientific">Photorhabdus khanii NC19</name>
    <dbReference type="NCBI Taxonomy" id="1004151"/>
    <lineage>
        <taxon>Bacteria</taxon>
        <taxon>Pseudomonadati</taxon>
        <taxon>Pseudomonadota</taxon>
        <taxon>Gammaproteobacteria</taxon>
        <taxon>Enterobacterales</taxon>
        <taxon>Morganellaceae</taxon>
        <taxon>Photorhabdus</taxon>
    </lineage>
</organism>
<reference evidence="1 2" key="1">
    <citation type="submission" date="2013-11" db="EMBL/GenBank/DDBJ databases">
        <title>Elucidation of the Photorhabdus temperata genome and generation of transposon mutant library to identify motility mutants.</title>
        <authorList>
            <person name="Hurst S.G.IV."/>
            <person name="Micheals B."/>
            <person name="Abebe-Akele F."/>
            <person name="Rowedder H."/>
            <person name="Bullock H."/>
            <person name="Jackobeck R."/>
            <person name="Janicki E."/>
            <person name="Tisa L.S."/>
        </authorList>
    </citation>
    <scope>NUCLEOTIDE SEQUENCE [LARGE SCALE GENOMIC DNA]</scope>
    <source>
        <strain evidence="1 2">NC19</strain>
    </source>
</reference>
<dbReference type="RefSeq" id="WP_036847867.1">
    <property type="nucleotide sequence ID" value="NZ_AYSJ01000013.1"/>
</dbReference>
<gene>
    <name evidence="1" type="ORF">PTE_03050</name>
</gene>
<dbReference type="Proteomes" id="UP000018957">
    <property type="component" value="Unassembled WGS sequence"/>
</dbReference>
<comment type="caution">
    <text evidence="1">The sequence shown here is derived from an EMBL/GenBank/DDBJ whole genome shotgun (WGS) entry which is preliminary data.</text>
</comment>
<dbReference type="EMBL" id="AYSJ01000013">
    <property type="protein sequence ID" value="ETS31098.1"/>
    <property type="molecule type" value="Genomic_DNA"/>
</dbReference>
<dbReference type="PATRIC" id="fig|1004151.3.peg.3141"/>
<sequence length="63" mass="7248">MTIENLAEHELKRITESIEALLRAERINILDKEKCLKSLAGCVAGIKCMKIYEDIIYPFHLSQ</sequence>
<dbReference type="AlphaFoldDB" id="W3V5P4"/>
<evidence type="ECO:0000313" key="1">
    <source>
        <dbReference type="EMBL" id="ETS31098.1"/>
    </source>
</evidence>
<accession>W3V5P4</accession>
<name>W3V5P4_9GAMM</name>